<proteinExistence type="inferred from homology"/>
<dbReference type="EMBL" id="JAJFAZ020000004">
    <property type="protein sequence ID" value="KAI5332281.1"/>
    <property type="molecule type" value="Genomic_DNA"/>
</dbReference>
<organism evidence="4 5">
    <name type="scientific">Prunus dulcis</name>
    <name type="common">Almond</name>
    <name type="synonym">Amygdalus dulcis</name>
    <dbReference type="NCBI Taxonomy" id="3755"/>
    <lineage>
        <taxon>Eukaryota</taxon>
        <taxon>Viridiplantae</taxon>
        <taxon>Streptophyta</taxon>
        <taxon>Embryophyta</taxon>
        <taxon>Tracheophyta</taxon>
        <taxon>Spermatophyta</taxon>
        <taxon>Magnoliopsida</taxon>
        <taxon>eudicotyledons</taxon>
        <taxon>Gunneridae</taxon>
        <taxon>Pentapetalae</taxon>
        <taxon>rosids</taxon>
        <taxon>fabids</taxon>
        <taxon>Rosales</taxon>
        <taxon>Rosaceae</taxon>
        <taxon>Amygdaloideae</taxon>
        <taxon>Amygdaleae</taxon>
        <taxon>Prunus</taxon>
    </lineage>
</organism>
<accession>A0A5E4EV41</accession>
<evidence type="ECO:0000256" key="1">
    <source>
        <dbReference type="ARBA" id="ARBA00007177"/>
    </source>
</evidence>
<gene>
    <name evidence="4" type="ORF">ALMOND_2B031954</name>
    <name evidence="3" type="ORF">L3X38_022410</name>
</gene>
<dbReference type="PANTHER" id="PTHR33643">
    <property type="entry name" value="UREASE ACCESSORY PROTEIN D"/>
    <property type="match status" value="1"/>
</dbReference>
<evidence type="ECO:0000256" key="2">
    <source>
        <dbReference type="ARBA" id="ARBA00023186"/>
    </source>
</evidence>
<evidence type="ECO:0000313" key="6">
    <source>
        <dbReference type="Proteomes" id="UP001054821"/>
    </source>
</evidence>
<keyword evidence="2" id="KW-0143">Chaperone</keyword>
<evidence type="ECO:0000313" key="5">
    <source>
        <dbReference type="Proteomes" id="UP000327085"/>
    </source>
</evidence>
<name>A0A5E4EV41_PRUDU</name>
<dbReference type="Proteomes" id="UP000327085">
    <property type="component" value="Chromosome 5"/>
</dbReference>
<reference evidence="4" key="1">
    <citation type="submission" date="2019-07" db="EMBL/GenBank/DDBJ databases">
        <authorList>
            <person name="Alioto T."/>
            <person name="Alioto T."/>
            <person name="Gomez Garrido J."/>
        </authorList>
    </citation>
    <scope>NUCLEOTIDE SEQUENCE</scope>
</reference>
<reference evidence="5" key="2">
    <citation type="journal article" date="2020" name="Plant J.">
        <title>Transposons played a major role in the diversification between the closely related almond and peach genomes: results from the almond genome sequence.</title>
        <authorList>
            <person name="Alioto T."/>
            <person name="Alexiou K.G."/>
            <person name="Bardil A."/>
            <person name="Barteri F."/>
            <person name="Castanera R."/>
            <person name="Cruz F."/>
            <person name="Dhingra A."/>
            <person name="Duval H."/>
            <person name="Fernandez I Marti A."/>
            <person name="Frias L."/>
            <person name="Galan B."/>
            <person name="Garcia J.L."/>
            <person name="Howad W."/>
            <person name="Gomez-Garrido J."/>
            <person name="Gut M."/>
            <person name="Julca I."/>
            <person name="Morata J."/>
            <person name="Puigdomenech P."/>
            <person name="Ribeca P."/>
            <person name="Rubio Cabetas M.J."/>
            <person name="Vlasova A."/>
            <person name="Wirthensohn M."/>
            <person name="Garcia-Mas J."/>
            <person name="Gabaldon T."/>
            <person name="Casacuberta J.M."/>
            <person name="Arus P."/>
        </authorList>
    </citation>
    <scope>NUCLEOTIDE SEQUENCE [LARGE SCALE GENOMIC DNA]</scope>
    <source>
        <strain evidence="5">cv. Texas</strain>
    </source>
</reference>
<dbReference type="GO" id="GO:0016151">
    <property type="term" value="F:nickel cation binding"/>
    <property type="evidence" value="ECO:0007669"/>
    <property type="project" value="InterPro"/>
</dbReference>
<dbReference type="InParanoid" id="A0A5E4EV41"/>
<protein>
    <submittedName>
        <fullName evidence="4">PREDICTED: urease accessory</fullName>
    </submittedName>
</protein>
<evidence type="ECO:0000313" key="3">
    <source>
        <dbReference type="EMBL" id="KAI5332281.1"/>
    </source>
</evidence>
<comment type="similarity">
    <text evidence="1">Belongs to the UreD family.</text>
</comment>
<dbReference type="AlphaFoldDB" id="A0A5E4EV41"/>
<dbReference type="Proteomes" id="UP001054821">
    <property type="component" value="Chromosome 4"/>
</dbReference>
<evidence type="ECO:0000313" key="4">
    <source>
        <dbReference type="EMBL" id="VVA19336.1"/>
    </source>
</evidence>
<dbReference type="EMBL" id="CABIKO010000035">
    <property type="protein sequence ID" value="VVA19336.1"/>
    <property type="molecule type" value="Genomic_DNA"/>
</dbReference>
<reference evidence="3 6" key="3">
    <citation type="journal article" date="2022" name="G3 (Bethesda)">
        <title>Whole-genome sequence and methylome profiling of the almond [Prunus dulcis (Mill.) D.A. Webb] cultivar 'Nonpareil'.</title>
        <authorList>
            <person name="D'Amico-Willman K.M."/>
            <person name="Ouma W.Z."/>
            <person name="Meulia T."/>
            <person name="Sideli G.M."/>
            <person name="Gradziel T.M."/>
            <person name="Fresnedo-Ramirez J."/>
        </authorList>
    </citation>
    <scope>NUCLEOTIDE SEQUENCE [LARGE SCALE GENOMIC DNA]</scope>
    <source>
        <strain evidence="3">Clone GOH B32 T37-40</strain>
    </source>
</reference>
<dbReference type="Gramene" id="VVA19336">
    <property type="protein sequence ID" value="VVA19336"/>
    <property type="gene ID" value="Prudul26B031954"/>
</dbReference>
<dbReference type="InterPro" id="IPR002669">
    <property type="entry name" value="UreD"/>
</dbReference>
<dbReference type="Pfam" id="PF01774">
    <property type="entry name" value="UreD"/>
    <property type="match status" value="1"/>
</dbReference>
<keyword evidence="6" id="KW-1185">Reference proteome</keyword>
<dbReference type="PANTHER" id="PTHR33643:SF1">
    <property type="entry name" value="UREASE ACCESSORY PROTEIN D"/>
    <property type="match status" value="1"/>
</dbReference>
<sequence length="248" mass="26939">MNNVSLSVTTVEVLVVHAFDRVLHGLLVAEGDEAEAEAPGPPDLTVVDDLETQKETKSNQIRPSKPKLQMGGRSTVTRCFSKWVPLKLMLFGFTPSYTLPYGGGIVSGDSISCEFTIGDGCTTVLTTQASTKVYKSLGSKCCEQVLEKSHFCGVSKSWERCPFGCHSRSCDTFFPSKVGSSETDAVWVYTMVVALSLYVYKSVGSKCCEQVLEARVGSDALLAVIPDHVSCFSIARWTFVGLRYICTG</sequence>